<accession>A0AAN7LFB9</accession>
<dbReference type="EMBL" id="JAXIOK010000001">
    <property type="protein sequence ID" value="KAK4780265.1"/>
    <property type="molecule type" value="Genomic_DNA"/>
</dbReference>
<reference evidence="1 2" key="1">
    <citation type="journal article" date="2023" name="Hortic Res">
        <title>Pangenome of water caltrop reveals structural variations and asymmetric subgenome divergence after allopolyploidization.</title>
        <authorList>
            <person name="Zhang X."/>
            <person name="Chen Y."/>
            <person name="Wang L."/>
            <person name="Yuan Y."/>
            <person name="Fang M."/>
            <person name="Shi L."/>
            <person name="Lu R."/>
            <person name="Comes H.P."/>
            <person name="Ma Y."/>
            <person name="Chen Y."/>
            <person name="Huang G."/>
            <person name="Zhou Y."/>
            <person name="Zheng Z."/>
            <person name="Qiu Y."/>
        </authorList>
    </citation>
    <scope>NUCLEOTIDE SEQUENCE [LARGE SCALE GENOMIC DNA]</scope>
    <source>
        <tissue evidence="1">Roots</tissue>
    </source>
</reference>
<keyword evidence="2" id="KW-1185">Reference proteome</keyword>
<proteinExistence type="predicted"/>
<dbReference type="InterPro" id="IPR012862">
    <property type="entry name" value="DUF1635"/>
</dbReference>
<dbReference type="PANTHER" id="PTHR33431:SF3">
    <property type="entry name" value="ENABLED-LIKE PROTEIN (DUF1635)"/>
    <property type="match status" value="1"/>
</dbReference>
<protein>
    <submittedName>
        <fullName evidence="1">Uncharacterized protein</fullName>
    </submittedName>
</protein>
<evidence type="ECO:0000313" key="1">
    <source>
        <dbReference type="EMBL" id="KAK4780265.1"/>
    </source>
</evidence>
<dbReference type="PANTHER" id="PTHR33431">
    <property type="entry name" value="ENABLED-LIKE PROTEIN (DUF1635)"/>
    <property type="match status" value="1"/>
</dbReference>
<comment type="caution">
    <text evidence="1">The sequence shown here is derived from an EMBL/GenBank/DDBJ whole genome shotgun (WGS) entry which is preliminary data.</text>
</comment>
<dbReference type="AlphaFoldDB" id="A0AAN7LFB9"/>
<sequence length="82" mass="8636">MVSSSDSGSFTFVNHLANGPITSPKIDPRPCIIDQLAKGKVLPPKGKLVQAIKDAGPLLQDLLLAGPELSHGVRTLFNTSES</sequence>
<gene>
    <name evidence="1" type="ORF">SAY87_016371</name>
</gene>
<evidence type="ECO:0000313" key="2">
    <source>
        <dbReference type="Proteomes" id="UP001345219"/>
    </source>
</evidence>
<organism evidence="1 2">
    <name type="scientific">Trapa incisa</name>
    <dbReference type="NCBI Taxonomy" id="236973"/>
    <lineage>
        <taxon>Eukaryota</taxon>
        <taxon>Viridiplantae</taxon>
        <taxon>Streptophyta</taxon>
        <taxon>Embryophyta</taxon>
        <taxon>Tracheophyta</taxon>
        <taxon>Spermatophyta</taxon>
        <taxon>Magnoliopsida</taxon>
        <taxon>eudicotyledons</taxon>
        <taxon>Gunneridae</taxon>
        <taxon>Pentapetalae</taxon>
        <taxon>rosids</taxon>
        <taxon>malvids</taxon>
        <taxon>Myrtales</taxon>
        <taxon>Lythraceae</taxon>
        <taxon>Trapa</taxon>
    </lineage>
</organism>
<dbReference type="Pfam" id="PF07795">
    <property type="entry name" value="DUF1635"/>
    <property type="match status" value="1"/>
</dbReference>
<name>A0AAN7LFB9_9MYRT</name>
<dbReference type="Proteomes" id="UP001345219">
    <property type="component" value="Chromosome 13"/>
</dbReference>